<sequence>MEGIQMDFKLKKVDEISRELSEFAEVLVKMSEKSEFNKMTEDCSNYSLDQKLDKIEADLEVLRTRIMYDEILKKVNTLNIEHLKKQYQKLNRYH</sequence>
<reference evidence="1 2" key="2">
    <citation type="journal article" date="2011" name="J. Bacteriol.">
        <title>Complete Genome Sequence of the Haloalkaliphilic, Hydrogen Producing Halanaerobium hydrogenoformans.</title>
        <authorList>
            <person name="Brown S.D."/>
            <person name="Begemann M.B."/>
            <person name="Mormile M.R."/>
            <person name="Wall J.D."/>
            <person name="Han C.S."/>
            <person name="Goodwin L.A."/>
            <person name="Pitluck S."/>
            <person name="Land M.L."/>
            <person name="Hauser L.J."/>
            <person name="Elias D.A."/>
        </authorList>
    </citation>
    <scope>NUCLEOTIDE SEQUENCE [LARGE SCALE GENOMIC DNA]</scope>
    <source>
        <strain evidence="2">sapolanicus</strain>
    </source>
</reference>
<protein>
    <submittedName>
        <fullName evidence="1">Uncharacterized protein</fullName>
    </submittedName>
</protein>
<proteinExistence type="predicted"/>
<dbReference type="HOGENOM" id="CLU_2382122_0_0_9"/>
<evidence type="ECO:0000313" key="2">
    <source>
        <dbReference type="Proteomes" id="UP000007434"/>
    </source>
</evidence>
<organism evidence="1 2">
    <name type="scientific">Halanaerobium hydrogeniformans</name>
    <name type="common">Halanaerobium sp. (strain sapolanicus)</name>
    <dbReference type="NCBI Taxonomy" id="656519"/>
    <lineage>
        <taxon>Bacteria</taxon>
        <taxon>Bacillati</taxon>
        <taxon>Bacillota</taxon>
        <taxon>Clostridia</taxon>
        <taxon>Halanaerobiales</taxon>
        <taxon>Halanaerobiaceae</taxon>
        <taxon>Halanaerobium</taxon>
    </lineage>
</organism>
<reference evidence="1 2" key="1">
    <citation type="submission" date="2010-11" db="EMBL/GenBank/DDBJ databases">
        <title>Complete sequence of Halanaerobium sp. sapolanicus.</title>
        <authorList>
            <consortium name="US DOE Joint Genome Institute"/>
            <person name="Lucas S."/>
            <person name="Copeland A."/>
            <person name="Lapidus A."/>
            <person name="Cheng J.-F."/>
            <person name="Bruce D."/>
            <person name="Goodwin L."/>
            <person name="Pitluck S."/>
            <person name="Davenport K."/>
            <person name="Detter J.C."/>
            <person name="Han C."/>
            <person name="Tapia R."/>
            <person name="Land M."/>
            <person name="Hauser L."/>
            <person name="Jeffries C."/>
            <person name="Kyrpides N."/>
            <person name="Ivanova N."/>
            <person name="Mikhailova N."/>
            <person name="Begemann M.B."/>
            <person name="Mormile M.R."/>
            <person name="Wall J.D."/>
            <person name="Elias D.A."/>
            <person name="Woyke T."/>
        </authorList>
    </citation>
    <scope>NUCLEOTIDE SEQUENCE [LARGE SCALE GENOMIC DNA]</scope>
    <source>
        <strain evidence="2">sapolanicus</strain>
    </source>
</reference>
<keyword evidence="2" id="KW-1185">Reference proteome</keyword>
<gene>
    <name evidence="1" type="ordered locus">Halsa_0333</name>
</gene>
<dbReference type="AlphaFoldDB" id="E4RPC3"/>
<dbReference type="KEGG" id="has:Halsa_0333"/>
<dbReference type="Proteomes" id="UP000007434">
    <property type="component" value="Chromosome"/>
</dbReference>
<name>E4RPC3_HALHG</name>
<dbReference type="EMBL" id="CP002304">
    <property type="protein sequence ID" value="ADQ13808.1"/>
    <property type="molecule type" value="Genomic_DNA"/>
</dbReference>
<evidence type="ECO:0000313" key="1">
    <source>
        <dbReference type="EMBL" id="ADQ13808.1"/>
    </source>
</evidence>
<accession>E4RPC3</accession>